<dbReference type="Pfam" id="PF25545">
    <property type="entry name" value="DUF7924"/>
    <property type="match status" value="1"/>
</dbReference>
<feature type="region of interest" description="Disordered" evidence="1">
    <location>
        <begin position="536"/>
        <end position="586"/>
    </location>
</feature>
<feature type="compositionally biased region" description="Basic and acidic residues" evidence="1">
    <location>
        <begin position="98"/>
        <end position="110"/>
    </location>
</feature>
<dbReference type="Proteomes" id="UP000799779">
    <property type="component" value="Unassembled WGS sequence"/>
</dbReference>
<feature type="domain" description="DUF7924" evidence="2">
    <location>
        <begin position="303"/>
        <end position="515"/>
    </location>
</feature>
<keyword evidence="4" id="KW-1185">Reference proteome</keyword>
<reference evidence="3" key="1">
    <citation type="journal article" date="2020" name="Stud. Mycol.">
        <title>101 Dothideomycetes genomes: a test case for predicting lifestyles and emergence of pathogens.</title>
        <authorList>
            <person name="Haridas S."/>
            <person name="Albert R."/>
            <person name="Binder M."/>
            <person name="Bloem J."/>
            <person name="Labutti K."/>
            <person name="Salamov A."/>
            <person name="Andreopoulos B."/>
            <person name="Baker S."/>
            <person name="Barry K."/>
            <person name="Bills G."/>
            <person name="Bluhm B."/>
            <person name="Cannon C."/>
            <person name="Castanera R."/>
            <person name="Culley D."/>
            <person name="Daum C."/>
            <person name="Ezra D."/>
            <person name="Gonzalez J."/>
            <person name="Henrissat B."/>
            <person name="Kuo A."/>
            <person name="Liang C."/>
            <person name="Lipzen A."/>
            <person name="Lutzoni F."/>
            <person name="Magnuson J."/>
            <person name="Mondo S."/>
            <person name="Nolan M."/>
            <person name="Ohm R."/>
            <person name="Pangilinan J."/>
            <person name="Park H.-J."/>
            <person name="Ramirez L."/>
            <person name="Alfaro M."/>
            <person name="Sun H."/>
            <person name="Tritt A."/>
            <person name="Yoshinaga Y."/>
            <person name="Zwiers L.-H."/>
            <person name="Turgeon B."/>
            <person name="Goodwin S."/>
            <person name="Spatafora J."/>
            <person name="Crous P."/>
            <person name="Grigoriev I."/>
        </authorList>
    </citation>
    <scope>NUCLEOTIDE SEQUENCE</scope>
    <source>
        <strain evidence="3">CBS 123094</strain>
    </source>
</reference>
<evidence type="ECO:0000313" key="3">
    <source>
        <dbReference type="EMBL" id="KAF2003695.1"/>
    </source>
</evidence>
<dbReference type="AlphaFoldDB" id="A0A6A5WX73"/>
<organism evidence="3 4">
    <name type="scientific">Amniculicola lignicola CBS 123094</name>
    <dbReference type="NCBI Taxonomy" id="1392246"/>
    <lineage>
        <taxon>Eukaryota</taxon>
        <taxon>Fungi</taxon>
        <taxon>Dikarya</taxon>
        <taxon>Ascomycota</taxon>
        <taxon>Pezizomycotina</taxon>
        <taxon>Dothideomycetes</taxon>
        <taxon>Pleosporomycetidae</taxon>
        <taxon>Pleosporales</taxon>
        <taxon>Amniculicolaceae</taxon>
        <taxon>Amniculicola</taxon>
    </lineage>
</organism>
<accession>A0A6A5WX73</accession>
<protein>
    <recommendedName>
        <fullName evidence="2">DUF7924 domain-containing protein</fullName>
    </recommendedName>
</protein>
<gene>
    <name evidence="3" type="ORF">P154DRAFT_532062</name>
</gene>
<dbReference type="OrthoDB" id="3910696at2759"/>
<dbReference type="EMBL" id="ML977571">
    <property type="protein sequence ID" value="KAF2003695.1"/>
    <property type="molecule type" value="Genomic_DNA"/>
</dbReference>
<feature type="compositionally biased region" description="Low complexity" evidence="1">
    <location>
        <begin position="234"/>
        <end position="243"/>
    </location>
</feature>
<feature type="compositionally biased region" description="Polar residues" evidence="1">
    <location>
        <begin position="1"/>
        <end position="11"/>
    </location>
</feature>
<feature type="region of interest" description="Disordered" evidence="1">
    <location>
        <begin position="1"/>
        <end position="180"/>
    </location>
</feature>
<dbReference type="PANTHER" id="PTHR42470">
    <property type="entry name" value="VAST DOMAIN-CONTAINING PROTEIN"/>
    <property type="match status" value="1"/>
</dbReference>
<sequence length="586" mass="67147">MAACSKSSSAQRRLPMPSSENKAHHRNCERSTRTQTSYIKKTSAIEKEPASQTNNKRQEEQVLEGNSVSRRSLRPRTDNRIRSTISSTQAASTRKRSREVETEQATDLRRSKQPRSPTTDQKLNRATAGLSSAPPLKKRQQHGNSRKRTREDNPDPTEQSRKRHRSLFTNGATADPKVASDFSLHNTSDITDWAERVAEETDTVQHQTLLDYEHLNSMHRLLAEKKTLQRKRSSSSVTSNSPSDQGYQDTRYATKLEANGSFMKQYRGEVSEDIKKFNEELCQRLLENEQPTPRDSLFSDDHFEATMEIIQDRNEAMINETISQLMFPNVEVMAIRDAKFSPFVQSVDEGWNNCKKITQTRPQPDSAVGFNVSAFSAEQLEKLQPFLGDLDDKSYFRATYYMLFPFMTREVKRGNIGLDIADRQNAHSHTVALRGLVALFRLFGREQELHGKILTYAIAHDHRTTRFHGYRAIIEGQKTLCWREEIDAFDFRTRKGRDRWKCRQFYLNALDEGLKLLEIIRKAIDDWIPDPALESLQRSDTPSARPSGLSQQFDDQGLSDDDPKILGLQQLTPDPSAAPQPARKKR</sequence>
<feature type="compositionally biased region" description="Polar residues" evidence="1">
    <location>
        <begin position="536"/>
        <end position="554"/>
    </location>
</feature>
<name>A0A6A5WX73_9PLEO</name>
<evidence type="ECO:0000313" key="4">
    <source>
        <dbReference type="Proteomes" id="UP000799779"/>
    </source>
</evidence>
<dbReference type="InterPro" id="IPR057684">
    <property type="entry name" value="DUF7924"/>
</dbReference>
<feature type="compositionally biased region" description="Basic residues" evidence="1">
    <location>
        <begin position="136"/>
        <end position="148"/>
    </location>
</feature>
<dbReference type="PANTHER" id="PTHR42470:SF2">
    <property type="match status" value="1"/>
</dbReference>
<feature type="region of interest" description="Disordered" evidence="1">
    <location>
        <begin position="226"/>
        <end position="249"/>
    </location>
</feature>
<evidence type="ECO:0000259" key="2">
    <source>
        <dbReference type="Pfam" id="PF25545"/>
    </source>
</evidence>
<proteinExistence type="predicted"/>
<feature type="compositionally biased region" description="Polar residues" evidence="1">
    <location>
        <begin position="82"/>
        <end position="92"/>
    </location>
</feature>
<evidence type="ECO:0000256" key="1">
    <source>
        <dbReference type="SAM" id="MobiDB-lite"/>
    </source>
</evidence>